<reference evidence="2 3" key="1">
    <citation type="journal article" date="2024" name="Plant Biotechnol. J.">
        <title>Dendrobium thyrsiflorum genome and its molecular insights into genes involved in important horticultural traits.</title>
        <authorList>
            <person name="Chen B."/>
            <person name="Wang J.Y."/>
            <person name="Zheng P.J."/>
            <person name="Li K.L."/>
            <person name="Liang Y.M."/>
            <person name="Chen X.F."/>
            <person name="Zhang C."/>
            <person name="Zhao X."/>
            <person name="He X."/>
            <person name="Zhang G.Q."/>
            <person name="Liu Z.J."/>
            <person name="Xu Q."/>
        </authorList>
    </citation>
    <scope>NUCLEOTIDE SEQUENCE [LARGE SCALE GENOMIC DNA]</scope>
    <source>
        <strain evidence="2">GZMU011</strain>
    </source>
</reference>
<keyword evidence="1" id="KW-0472">Membrane</keyword>
<dbReference type="Proteomes" id="UP001552299">
    <property type="component" value="Unassembled WGS sequence"/>
</dbReference>
<feature type="transmembrane region" description="Helical" evidence="1">
    <location>
        <begin position="153"/>
        <end position="170"/>
    </location>
</feature>
<organism evidence="2 3">
    <name type="scientific">Dendrobium thyrsiflorum</name>
    <name type="common">Pinecone-like raceme dendrobium</name>
    <name type="synonym">Orchid</name>
    <dbReference type="NCBI Taxonomy" id="117978"/>
    <lineage>
        <taxon>Eukaryota</taxon>
        <taxon>Viridiplantae</taxon>
        <taxon>Streptophyta</taxon>
        <taxon>Embryophyta</taxon>
        <taxon>Tracheophyta</taxon>
        <taxon>Spermatophyta</taxon>
        <taxon>Magnoliopsida</taxon>
        <taxon>Liliopsida</taxon>
        <taxon>Asparagales</taxon>
        <taxon>Orchidaceae</taxon>
        <taxon>Epidendroideae</taxon>
        <taxon>Malaxideae</taxon>
        <taxon>Dendrobiinae</taxon>
        <taxon>Dendrobium</taxon>
    </lineage>
</organism>
<gene>
    <name evidence="2" type="ORF">M5K25_022455</name>
</gene>
<evidence type="ECO:0000313" key="2">
    <source>
        <dbReference type="EMBL" id="KAL0907994.1"/>
    </source>
</evidence>
<sequence>MLFTNIIALIVRQQGWTITESSHFHSPLLWTKPPLQGWWPKQPPPSSKPLRAATSITTAISTTTITTATIATAATAISTATITITTLAIATASTITTSTITVAATSIAITITTTAITVTGATFTPTVPSSVAIIGYMDLAKEREKLMLSRTNNARAMILLLVAIVVYGMVDEKLWMQQFGTVYGNVVPNWGIWTGGNLELSRGYTWHSPPSNKGIIDPRGIRFDLFHTEK</sequence>
<keyword evidence="1" id="KW-0812">Transmembrane</keyword>
<accession>A0ABD0U680</accession>
<name>A0ABD0U680_DENTH</name>
<evidence type="ECO:0000313" key="3">
    <source>
        <dbReference type="Proteomes" id="UP001552299"/>
    </source>
</evidence>
<keyword evidence="1" id="KW-1133">Transmembrane helix</keyword>
<protein>
    <submittedName>
        <fullName evidence="2">Uncharacterized protein</fullName>
    </submittedName>
</protein>
<comment type="caution">
    <text evidence="2">The sequence shown here is derived from an EMBL/GenBank/DDBJ whole genome shotgun (WGS) entry which is preliminary data.</text>
</comment>
<evidence type="ECO:0000256" key="1">
    <source>
        <dbReference type="SAM" id="Phobius"/>
    </source>
</evidence>
<dbReference type="AlphaFoldDB" id="A0ABD0U680"/>
<dbReference type="EMBL" id="JANQDX010000017">
    <property type="protein sequence ID" value="KAL0907994.1"/>
    <property type="molecule type" value="Genomic_DNA"/>
</dbReference>
<proteinExistence type="predicted"/>
<keyword evidence="3" id="KW-1185">Reference proteome</keyword>